<name>A0A5J4Z601_PORPP</name>
<reference evidence="4" key="1">
    <citation type="journal article" date="2019" name="Nat. Commun.">
        <title>Expansion of phycobilisome linker gene families in mesophilic red algae.</title>
        <authorList>
            <person name="Lee J."/>
            <person name="Kim D."/>
            <person name="Bhattacharya D."/>
            <person name="Yoon H.S."/>
        </authorList>
    </citation>
    <scope>NUCLEOTIDE SEQUENCE [LARGE SCALE GENOMIC DNA]</scope>
    <source>
        <strain evidence="4">CCMP 1328</strain>
    </source>
</reference>
<organism evidence="3 4">
    <name type="scientific">Porphyridium purpureum</name>
    <name type="common">Red alga</name>
    <name type="synonym">Porphyridium cruentum</name>
    <dbReference type="NCBI Taxonomy" id="35688"/>
    <lineage>
        <taxon>Eukaryota</taxon>
        <taxon>Rhodophyta</taxon>
        <taxon>Bangiophyceae</taxon>
        <taxon>Porphyridiales</taxon>
        <taxon>Porphyridiaceae</taxon>
        <taxon>Porphyridium</taxon>
    </lineage>
</organism>
<feature type="domain" description="CBM20" evidence="2">
    <location>
        <begin position="1"/>
        <end position="98"/>
    </location>
</feature>
<sequence length="298" mass="31168">MGVVTLRATLITSSKDVRLCVVGSCDALGAWRVGDAVPLTPVNESQFEVTVDVEQPAEYKYVLLDKSRPGQFRWEDGGNRKLHPDVGFVSDPLQAWGVKFREWEHHEPGSLNLNDPAYEEGRFLLVPLASGVLPSAYSLTQTTAKQSQGALSAVTVASSGENSPAIFARSGPASAAGVVPEEPLLVVESNDTEPAPSAGPKDGALLPQEATQTSASDVDETPAETQTIQSSRGEPWAGPDVAEPAAGEAKSLDKPTLEEPRVADSSGPIMVGAAAAGAALLILSCFLRSGPKFVANPV</sequence>
<dbReference type="GO" id="GO:2001070">
    <property type="term" value="F:starch binding"/>
    <property type="evidence" value="ECO:0007669"/>
    <property type="project" value="InterPro"/>
</dbReference>
<feature type="region of interest" description="Disordered" evidence="1">
    <location>
        <begin position="189"/>
        <end position="264"/>
    </location>
</feature>
<dbReference type="Proteomes" id="UP000324585">
    <property type="component" value="Unassembled WGS sequence"/>
</dbReference>
<dbReference type="AlphaFoldDB" id="A0A5J4Z601"/>
<dbReference type="SUPFAM" id="SSF49452">
    <property type="entry name" value="Starch-binding domain-like"/>
    <property type="match status" value="1"/>
</dbReference>
<dbReference type="GO" id="GO:0016020">
    <property type="term" value="C:membrane"/>
    <property type="evidence" value="ECO:0007669"/>
    <property type="project" value="TreeGrafter"/>
</dbReference>
<evidence type="ECO:0000259" key="2">
    <source>
        <dbReference type="PROSITE" id="PS51166"/>
    </source>
</evidence>
<comment type="caution">
    <text evidence="3">The sequence shown here is derived from an EMBL/GenBank/DDBJ whole genome shotgun (WGS) entry which is preliminary data.</text>
</comment>
<dbReference type="Pfam" id="PF00686">
    <property type="entry name" value="CBM_20"/>
    <property type="match status" value="1"/>
</dbReference>
<gene>
    <name evidence="3" type="ORF">FVE85_6255</name>
</gene>
<dbReference type="EMBL" id="VRMN01000001">
    <property type="protein sequence ID" value="KAA8498670.1"/>
    <property type="molecule type" value="Genomic_DNA"/>
</dbReference>
<dbReference type="PANTHER" id="PTHR15048:SF0">
    <property type="entry name" value="STARCH-BINDING DOMAIN-CONTAINING PROTEIN 1"/>
    <property type="match status" value="1"/>
</dbReference>
<dbReference type="InterPro" id="IPR013784">
    <property type="entry name" value="Carb-bd-like_fold"/>
</dbReference>
<keyword evidence="4" id="KW-1185">Reference proteome</keyword>
<dbReference type="InterPro" id="IPR002044">
    <property type="entry name" value="CBM20"/>
</dbReference>
<feature type="compositionally biased region" description="Basic and acidic residues" evidence="1">
    <location>
        <begin position="250"/>
        <end position="262"/>
    </location>
</feature>
<dbReference type="SMART" id="SM01065">
    <property type="entry name" value="CBM_2"/>
    <property type="match status" value="1"/>
</dbReference>
<evidence type="ECO:0000256" key="1">
    <source>
        <dbReference type="SAM" id="MobiDB-lite"/>
    </source>
</evidence>
<proteinExistence type="predicted"/>
<protein>
    <recommendedName>
        <fullName evidence="2">CBM20 domain-containing protein</fullName>
    </recommendedName>
</protein>
<dbReference type="PANTHER" id="PTHR15048">
    <property type="entry name" value="STARCH-BINDING DOMAIN-CONTAINING PROTEIN 1"/>
    <property type="match status" value="1"/>
</dbReference>
<evidence type="ECO:0000313" key="3">
    <source>
        <dbReference type="EMBL" id="KAA8498670.1"/>
    </source>
</evidence>
<accession>A0A5J4Z601</accession>
<dbReference type="InterPro" id="IPR013783">
    <property type="entry name" value="Ig-like_fold"/>
</dbReference>
<dbReference type="Gene3D" id="2.60.40.10">
    <property type="entry name" value="Immunoglobulins"/>
    <property type="match status" value="1"/>
</dbReference>
<evidence type="ECO:0000313" key="4">
    <source>
        <dbReference type="Proteomes" id="UP000324585"/>
    </source>
</evidence>
<dbReference type="PROSITE" id="PS51166">
    <property type="entry name" value="CBM20"/>
    <property type="match status" value="1"/>
</dbReference>
<feature type="compositionally biased region" description="Polar residues" evidence="1">
    <location>
        <begin position="223"/>
        <end position="232"/>
    </location>
</feature>